<evidence type="ECO:0000256" key="1">
    <source>
        <dbReference type="SAM" id="MobiDB-lite"/>
    </source>
</evidence>
<feature type="compositionally biased region" description="Polar residues" evidence="1">
    <location>
        <begin position="36"/>
        <end position="50"/>
    </location>
</feature>
<name>A0A9D4IR70_DREPO</name>
<dbReference type="EMBL" id="JAIWYP010000008">
    <property type="protein sequence ID" value="KAH3782059.1"/>
    <property type="molecule type" value="Genomic_DNA"/>
</dbReference>
<evidence type="ECO:0000313" key="2">
    <source>
        <dbReference type="EMBL" id="KAH3782059.1"/>
    </source>
</evidence>
<keyword evidence="3" id="KW-1185">Reference proteome</keyword>
<reference evidence="2" key="2">
    <citation type="submission" date="2020-11" db="EMBL/GenBank/DDBJ databases">
        <authorList>
            <person name="McCartney M.A."/>
            <person name="Auch B."/>
            <person name="Kono T."/>
            <person name="Mallez S."/>
            <person name="Becker A."/>
            <person name="Gohl D.M."/>
            <person name="Silverstein K.A.T."/>
            <person name="Koren S."/>
            <person name="Bechman K.B."/>
            <person name="Herman A."/>
            <person name="Abrahante J.E."/>
            <person name="Garbe J."/>
        </authorList>
    </citation>
    <scope>NUCLEOTIDE SEQUENCE</scope>
    <source>
        <strain evidence="2">Duluth1</strain>
        <tissue evidence="2">Whole animal</tissue>
    </source>
</reference>
<dbReference type="AlphaFoldDB" id="A0A9D4IR70"/>
<reference evidence="2" key="1">
    <citation type="journal article" date="2019" name="bioRxiv">
        <title>The Genome of the Zebra Mussel, Dreissena polymorpha: A Resource for Invasive Species Research.</title>
        <authorList>
            <person name="McCartney M.A."/>
            <person name="Auch B."/>
            <person name="Kono T."/>
            <person name="Mallez S."/>
            <person name="Zhang Y."/>
            <person name="Obille A."/>
            <person name="Becker A."/>
            <person name="Abrahante J.E."/>
            <person name="Garbe J."/>
            <person name="Badalamenti J.P."/>
            <person name="Herman A."/>
            <person name="Mangelson H."/>
            <person name="Liachko I."/>
            <person name="Sullivan S."/>
            <person name="Sone E.D."/>
            <person name="Koren S."/>
            <person name="Silverstein K.A.T."/>
            <person name="Beckman K.B."/>
            <person name="Gohl D.M."/>
        </authorList>
    </citation>
    <scope>NUCLEOTIDE SEQUENCE</scope>
    <source>
        <strain evidence="2">Duluth1</strain>
        <tissue evidence="2">Whole animal</tissue>
    </source>
</reference>
<organism evidence="2 3">
    <name type="scientific">Dreissena polymorpha</name>
    <name type="common">Zebra mussel</name>
    <name type="synonym">Mytilus polymorpha</name>
    <dbReference type="NCBI Taxonomy" id="45954"/>
    <lineage>
        <taxon>Eukaryota</taxon>
        <taxon>Metazoa</taxon>
        <taxon>Spiralia</taxon>
        <taxon>Lophotrochozoa</taxon>
        <taxon>Mollusca</taxon>
        <taxon>Bivalvia</taxon>
        <taxon>Autobranchia</taxon>
        <taxon>Heteroconchia</taxon>
        <taxon>Euheterodonta</taxon>
        <taxon>Imparidentia</taxon>
        <taxon>Neoheterodontei</taxon>
        <taxon>Myida</taxon>
        <taxon>Dreissenoidea</taxon>
        <taxon>Dreissenidae</taxon>
        <taxon>Dreissena</taxon>
    </lineage>
</organism>
<evidence type="ECO:0000313" key="3">
    <source>
        <dbReference type="Proteomes" id="UP000828390"/>
    </source>
</evidence>
<accession>A0A9D4IR70</accession>
<feature type="region of interest" description="Disordered" evidence="1">
    <location>
        <begin position="36"/>
        <end position="64"/>
    </location>
</feature>
<protein>
    <submittedName>
        <fullName evidence="2">Uncharacterized protein</fullName>
    </submittedName>
</protein>
<proteinExistence type="predicted"/>
<dbReference type="Proteomes" id="UP000828390">
    <property type="component" value="Unassembled WGS sequence"/>
</dbReference>
<sequence>MIKCYLAEGRHVGINPKIHKAYDGPLPVVEKRSPVNFSSQMGKNGPIRNTNHNKLKPYRGQNAPKWENVLANNVK</sequence>
<comment type="caution">
    <text evidence="2">The sequence shown here is derived from an EMBL/GenBank/DDBJ whole genome shotgun (WGS) entry which is preliminary data.</text>
</comment>
<gene>
    <name evidence="2" type="ORF">DPMN_159970</name>
</gene>